<comment type="caution">
    <text evidence="1">The sequence shown here is derived from an EMBL/GenBank/DDBJ whole genome shotgun (WGS) entry which is preliminary data.</text>
</comment>
<keyword evidence="2" id="KW-1185">Reference proteome</keyword>
<gene>
    <name evidence="1" type="ORF">N7498_004687</name>
</gene>
<dbReference type="Proteomes" id="UP001150904">
    <property type="component" value="Unassembled WGS sequence"/>
</dbReference>
<dbReference type="EMBL" id="JAPQKR010000012">
    <property type="protein sequence ID" value="KAJ5203808.1"/>
    <property type="molecule type" value="Genomic_DNA"/>
</dbReference>
<evidence type="ECO:0000313" key="2">
    <source>
        <dbReference type="Proteomes" id="UP001150904"/>
    </source>
</evidence>
<accession>A0A9W9SZE0</accession>
<name>A0A9W9SZE0_9EURO</name>
<sequence>MLDQKRSRLIIENPIGNGLNGFRTTFTSTYKGADLHLVLPAARLLPSNLGGIVRGDLHRLISVVALNNFDLERIKPLLKISLLDVIWNLVDVAVEETTPPPRPIASSLQQTLWLYKTSSFANSSEYRQDVDRVLKSELGLLHFRSIFFGAISGLQIGSEAIFQRCKEGSDPLFVNRWKGWPNDANQEKVLNWFVDLSEKLAIILADYNPIIAHL</sequence>
<evidence type="ECO:0000313" key="1">
    <source>
        <dbReference type="EMBL" id="KAJ5203808.1"/>
    </source>
</evidence>
<dbReference type="RefSeq" id="XP_058308287.1">
    <property type="nucleotide sequence ID" value="XM_058451749.1"/>
</dbReference>
<organism evidence="1 2">
    <name type="scientific">Penicillium cinerascens</name>
    <dbReference type="NCBI Taxonomy" id="70096"/>
    <lineage>
        <taxon>Eukaryota</taxon>
        <taxon>Fungi</taxon>
        <taxon>Dikarya</taxon>
        <taxon>Ascomycota</taxon>
        <taxon>Pezizomycotina</taxon>
        <taxon>Eurotiomycetes</taxon>
        <taxon>Eurotiomycetidae</taxon>
        <taxon>Eurotiales</taxon>
        <taxon>Aspergillaceae</taxon>
        <taxon>Penicillium</taxon>
    </lineage>
</organism>
<reference evidence="1" key="2">
    <citation type="journal article" date="2023" name="IMA Fungus">
        <title>Comparative genomic study of the Penicillium genus elucidates a diverse pangenome and 15 lateral gene transfer events.</title>
        <authorList>
            <person name="Petersen C."/>
            <person name="Sorensen T."/>
            <person name="Nielsen M.R."/>
            <person name="Sondergaard T.E."/>
            <person name="Sorensen J.L."/>
            <person name="Fitzpatrick D.A."/>
            <person name="Frisvad J.C."/>
            <person name="Nielsen K.L."/>
        </authorList>
    </citation>
    <scope>NUCLEOTIDE SEQUENCE</scope>
    <source>
        <strain evidence="1">IBT 15544</strain>
    </source>
</reference>
<proteinExistence type="predicted"/>
<dbReference type="OrthoDB" id="5584477at2759"/>
<dbReference type="GeneID" id="83179050"/>
<reference evidence="1" key="1">
    <citation type="submission" date="2022-12" db="EMBL/GenBank/DDBJ databases">
        <authorList>
            <person name="Petersen C."/>
        </authorList>
    </citation>
    <scope>NUCLEOTIDE SEQUENCE</scope>
    <source>
        <strain evidence="1">IBT 15544</strain>
    </source>
</reference>
<dbReference type="AlphaFoldDB" id="A0A9W9SZE0"/>
<protein>
    <submittedName>
        <fullName evidence="1">Uncharacterized protein</fullName>
    </submittedName>
</protein>